<dbReference type="GO" id="GO:0031992">
    <property type="term" value="F:energy transducer activity"/>
    <property type="evidence" value="ECO:0007669"/>
    <property type="project" value="TreeGrafter"/>
</dbReference>
<evidence type="ECO:0000313" key="4">
    <source>
        <dbReference type="EMBL" id="SHK66045.1"/>
    </source>
</evidence>
<dbReference type="Proteomes" id="UP000184130">
    <property type="component" value="Unassembled WGS sequence"/>
</dbReference>
<dbReference type="CDD" id="cd07341">
    <property type="entry name" value="M56_BlaR1_MecR1_like"/>
    <property type="match status" value="1"/>
</dbReference>
<keyword evidence="1" id="KW-0472">Membrane</keyword>
<accession>A0A1M6U9V7</accession>
<sequence length="854" mass="97523">MMTLFFTYELKVAILIAVFYIFWRLLVANETWHRLNRIVLLSTAIASFVLPLCVITIHHTVEVTPDAVEPASTVVADLESATSETDISSSLQQAPVAETALVPTETQQSFNWQLPLTVIYIIGVLVVLLRVAMSLWRLHTMAAESEIHLLDDGRQIAVCEKIQSPFSWWKTVFLNRQDYEDGPTALLTHELGHIRLHHSADVLLVELLTALQWFNPTMWMLRADLRTIHEYEADQQVISHGFNDVQYLQLLIRKAAVQSGYSLANGFFNSTLKKRIKMMMKPKSTRHQWLRFAYLLPIIAVSLALSAKVQLDVVDRGSNIVFSEPQEPITNENRLFLIVDVDEARKIVPQKGKTRSVWGYVDDNGHWDKKSAEAANHGKHLVVHMPKGSVLVNDKETKKIEADVNYSFAQATTEWQLNGVPFDENNVPVLNCKDLKRIEQHWNGKKNVVNFITSAESAIILIEKDGRECIGVKAPVGAFYTWLVNGHLAERGAINKDKWWNVRGYYPLYDHLITLDGKEINKGYLPYVPLNYIKEVKLIQGETPRRIELYTHYVTEFNRDVDFDYPAEYKEKQKAWIFFKAEEMATGRQLKDAEITVVETGQKAKTNAEGWCELKVPLGTTVRASYPGLEAETYKVNHFNGNDIQGWTFCMSKPGERIYGNVQQEAEFAGDKDKWFAINTQLPKATDGKGISRRVTVNFVVNEDGSISGVRIRNGINKTLNEEALRLVRSMPRWKPAIKDGKPVKSLVLSSVSFENIQDNVLIGAYVRDEKTKKYLNDATVELMNMNKVVLSKPRIQEVVRGSEMYRYVWAVPRQDKYIIKVTKPKFQTEYRTITIKTSETQKIVDDIILKSKS</sequence>
<feature type="transmembrane region" description="Helical" evidence="1">
    <location>
        <begin position="38"/>
        <end position="57"/>
    </location>
</feature>
<dbReference type="SUPFAM" id="SSF74653">
    <property type="entry name" value="TolA/TonB C-terminal domain"/>
    <property type="match status" value="1"/>
</dbReference>
<dbReference type="SUPFAM" id="SSF49464">
    <property type="entry name" value="Carboxypeptidase regulatory domain-like"/>
    <property type="match status" value="1"/>
</dbReference>
<feature type="transmembrane region" description="Helical" evidence="1">
    <location>
        <begin position="112"/>
        <end position="132"/>
    </location>
</feature>
<dbReference type="GO" id="GO:0098797">
    <property type="term" value="C:plasma membrane protein complex"/>
    <property type="evidence" value="ECO:0007669"/>
    <property type="project" value="TreeGrafter"/>
</dbReference>
<gene>
    <name evidence="4" type="ORF">SAMN05216463_108123</name>
</gene>
<dbReference type="OrthoDB" id="9814002at2"/>
<feature type="transmembrane region" description="Helical" evidence="1">
    <location>
        <begin position="6"/>
        <end position="26"/>
    </location>
</feature>
<dbReference type="EMBL" id="FRBD01000008">
    <property type="protein sequence ID" value="SHK66045.1"/>
    <property type="molecule type" value="Genomic_DNA"/>
</dbReference>
<evidence type="ECO:0000259" key="2">
    <source>
        <dbReference type="Pfam" id="PF03544"/>
    </source>
</evidence>
<dbReference type="GO" id="GO:0055085">
    <property type="term" value="P:transmembrane transport"/>
    <property type="evidence" value="ECO:0007669"/>
    <property type="project" value="InterPro"/>
</dbReference>
<keyword evidence="1" id="KW-0812">Transmembrane</keyword>
<dbReference type="Pfam" id="PF05569">
    <property type="entry name" value="Peptidase_M56"/>
    <property type="match status" value="1"/>
</dbReference>
<dbReference type="InterPro" id="IPR037682">
    <property type="entry name" value="TonB_C"/>
</dbReference>
<evidence type="ECO:0000259" key="3">
    <source>
        <dbReference type="Pfam" id="PF05569"/>
    </source>
</evidence>
<dbReference type="Pfam" id="PF03544">
    <property type="entry name" value="TonB_C"/>
    <property type="match status" value="1"/>
</dbReference>
<dbReference type="InterPro" id="IPR008756">
    <property type="entry name" value="Peptidase_M56"/>
</dbReference>
<evidence type="ECO:0000256" key="1">
    <source>
        <dbReference type="SAM" id="Phobius"/>
    </source>
</evidence>
<dbReference type="InterPro" id="IPR051045">
    <property type="entry name" value="TonB-dependent_transducer"/>
</dbReference>
<organism evidence="4 5">
    <name type="scientific">Xylanibacter ruminicola</name>
    <name type="common">Prevotella ruminicola</name>
    <dbReference type="NCBI Taxonomy" id="839"/>
    <lineage>
        <taxon>Bacteria</taxon>
        <taxon>Pseudomonadati</taxon>
        <taxon>Bacteroidota</taxon>
        <taxon>Bacteroidia</taxon>
        <taxon>Bacteroidales</taxon>
        <taxon>Prevotellaceae</taxon>
        <taxon>Xylanibacter</taxon>
    </lineage>
</organism>
<protein>
    <submittedName>
        <fullName evidence="4">TonB family C-terminal domain-containing protein</fullName>
    </submittedName>
</protein>
<dbReference type="PANTHER" id="PTHR33446">
    <property type="entry name" value="PROTEIN TONB-RELATED"/>
    <property type="match status" value="1"/>
</dbReference>
<dbReference type="AlphaFoldDB" id="A0A1M6U9V7"/>
<feature type="domain" description="TonB C-terminal" evidence="2">
    <location>
        <begin position="683"/>
        <end position="754"/>
    </location>
</feature>
<keyword evidence="1" id="KW-1133">Transmembrane helix</keyword>
<dbReference type="Gene3D" id="3.30.1150.10">
    <property type="match status" value="1"/>
</dbReference>
<dbReference type="InterPro" id="IPR008969">
    <property type="entry name" value="CarboxyPept-like_regulatory"/>
</dbReference>
<evidence type="ECO:0000313" key="5">
    <source>
        <dbReference type="Proteomes" id="UP000184130"/>
    </source>
</evidence>
<reference evidence="4 5" key="1">
    <citation type="submission" date="2016-11" db="EMBL/GenBank/DDBJ databases">
        <authorList>
            <person name="Jaros S."/>
            <person name="Januszkiewicz K."/>
            <person name="Wedrychowicz H."/>
        </authorList>
    </citation>
    <scope>NUCLEOTIDE SEQUENCE [LARGE SCALE GENOMIC DNA]</scope>
    <source>
        <strain evidence="4 5">KHT3</strain>
    </source>
</reference>
<feature type="domain" description="Peptidase M56" evidence="3">
    <location>
        <begin position="26"/>
        <end position="279"/>
    </location>
</feature>
<dbReference type="RefSeq" id="WP_073207322.1">
    <property type="nucleotide sequence ID" value="NZ_FRBD01000008.1"/>
</dbReference>
<proteinExistence type="predicted"/>
<name>A0A1M6U9V7_XYLRU</name>
<feature type="transmembrane region" description="Helical" evidence="1">
    <location>
        <begin position="289"/>
        <end position="307"/>
    </location>
</feature>
<dbReference type="PANTHER" id="PTHR33446:SF2">
    <property type="entry name" value="PROTEIN TONB"/>
    <property type="match status" value="1"/>
</dbReference>